<evidence type="ECO:0000313" key="4">
    <source>
        <dbReference type="Proteomes" id="UP000467327"/>
    </source>
</evidence>
<name>A0AAD1HRG4_9MYCO</name>
<dbReference type="Pfam" id="PF02515">
    <property type="entry name" value="CoA_transf_3"/>
    <property type="match status" value="2"/>
</dbReference>
<evidence type="ECO:0000313" key="3">
    <source>
        <dbReference type="EMBL" id="BBX09308.1"/>
    </source>
</evidence>
<organism evidence="3 4">
    <name type="scientific">Mycolicibacterium aichiense</name>
    <dbReference type="NCBI Taxonomy" id="1799"/>
    <lineage>
        <taxon>Bacteria</taxon>
        <taxon>Bacillati</taxon>
        <taxon>Actinomycetota</taxon>
        <taxon>Actinomycetes</taxon>
        <taxon>Mycobacteriales</taxon>
        <taxon>Mycobacteriaceae</taxon>
        <taxon>Mycolicibacterium</taxon>
    </lineage>
</organism>
<dbReference type="EMBL" id="AP022561">
    <property type="protein sequence ID" value="BBX09308.1"/>
    <property type="molecule type" value="Genomic_DNA"/>
</dbReference>
<accession>A0AAD1HRG4</accession>
<dbReference type="Proteomes" id="UP000467327">
    <property type="component" value="Chromosome"/>
</dbReference>
<keyword evidence="2" id="KW-0808">Transferase</keyword>
<evidence type="ECO:0000256" key="1">
    <source>
        <dbReference type="ARBA" id="ARBA00008383"/>
    </source>
</evidence>
<dbReference type="Gene3D" id="3.40.50.10540">
    <property type="entry name" value="Crotonobetainyl-coa:carnitine coa-transferase, domain 1"/>
    <property type="match status" value="2"/>
</dbReference>
<dbReference type="InterPro" id="IPR050509">
    <property type="entry name" value="CoA-transferase_III"/>
</dbReference>
<dbReference type="InterPro" id="IPR023606">
    <property type="entry name" value="CoA-Trfase_III_dom_1_sf"/>
</dbReference>
<dbReference type="InterPro" id="IPR003673">
    <property type="entry name" value="CoA-Trfase_fam_III"/>
</dbReference>
<dbReference type="PANTHER" id="PTHR48228">
    <property type="entry name" value="SUCCINYL-COA--D-CITRAMALATE COA-TRANSFERASE"/>
    <property type="match status" value="1"/>
</dbReference>
<dbReference type="InterPro" id="IPR044855">
    <property type="entry name" value="CoA-Trfase_III_dom3_sf"/>
</dbReference>
<comment type="similarity">
    <text evidence="1">Belongs to the CoA-transferase III family.</text>
</comment>
<dbReference type="RefSeq" id="WP_232077208.1">
    <property type="nucleotide sequence ID" value="NZ_AP022561.1"/>
</dbReference>
<dbReference type="SUPFAM" id="SSF89796">
    <property type="entry name" value="CoA-transferase family III (CaiB/BaiF)"/>
    <property type="match status" value="2"/>
</dbReference>
<reference evidence="3 4" key="1">
    <citation type="journal article" date="2019" name="Emerg. Microbes Infect.">
        <title>Comprehensive subspecies identification of 175 nontuberculous mycobacteria species based on 7547 genomic profiles.</title>
        <authorList>
            <person name="Matsumoto Y."/>
            <person name="Kinjo T."/>
            <person name="Motooka D."/>
            <person name="Nabeya D."/>
            <person name="Jung N."/>
            <person name="Uechi K."/>
            <person name="Horii T."/>
            <person name="Iida T."/>
            <person name="Fujita J."/>
            <person name="Nakamura S."/>
        </authorList>
    </citation>
    <scope>NUCLEOTIDE SEQUENCE [LARGE SCALE GENOMIC DNA]</scope>
    <source>
        <strain evidence="3 4">JCM 6376</strain>
    </source>
</reference>
<dbReference type="AlphaFoldDB" id="A0AAD1HRG4"/>
<keyword evidence="4" id="KW-1185">Reference proteome</keyword>
<dbReference type="KEGG" id="maic:MAIC_41110"/>
<gene>
    <name evidence="3" type="ORF">MAIC_41110</name>
</gene>
<sequence>MTWASTDAPLAGLRIVDTTTGEVAQVTRLLADLGAEVVRVEPAGGCGERRLPPLIDSQSVAFALHNANKRSVILDASDDGDREQFLALVSGADIIVDSGNPGQASAFGVPVADLAHRYEHLVAMLVTDFGTQGPRSHWRANDAVLVAMSSVLCRSGAPDGPPVLPPAGIASSTAAAQAAWAVLVAYFHRLRTGRGEYVDFARYDAVLQALDPPFGAQGQAAAARGLSTARRGRPKNQDSYPIFASRDGWVRICILAPRQWRAMRAWLGEPAEFQDVKYDSISARAADFDKIRTLIARLFARHSGEQLVAEGAARGVPVAAILTPAEVMECAHFNAVSAWTDAAITDESIVTVPDGCVVVDGVRAGVRWLAGRAGSSEPVWPERPVTVAAAEATARPLEGVTILDLGVIVAGGELGRLFADMGAEVIKIESPSYPDGLRQARPGQIMSESFAWTHRNQMALGLDLRADGGAELFSRLVVRADAVFANFKPGTLCALGFSFSQLQEINPRLVLTESSAFGDNGPWSSRLGYGPLVRAATGITQLWATEDPPRPDSPYPFSDAVTVFPDHLVARLAAIATLAALIRRRRTGVGAQIHISQAETAVSQLDALYTTSWARARGTAVTEDLTLHGVYPCAGDDEWCVVTVGSDHDWNAVVKALEAAGLDTDPRFGSASDRWEHRAELHSALQRFTRRHDAHTLAETLQQTGVAAAPMLRGSDIIDEPQVRSRGLYAEMTHPLFDVRLPTETGPAQYRRIPPAELRPAPLLGENTVDVCRRHLQMDDAAVERLIAAGVLYAPPAPASIAEESLA</sequence>
<evidence type="ECO:0000256" key="2">
    <source>
        <dbReference type="ARBA" id="ARBA00022679"/>
    </source>
</evidence>
<dbReference type="PANTHER" id="PTHR48228:SF6">
    <property type="entry name" value="L-CARNITINE COA-TRANSFERASE"/>
    <property type="match status" value="1"/>
</dbReference>
<dbReference type="Gene3D" id="3.30.1540.10">
    <property type="entry name" value="formyl-coa transferase, domain 3"/>
    <property type="match status" value="2"/>
</dbReference>
<dbReference type="GO" id="GO:0016740">
    <property type="term" value="F:transferase activity"/>
    <property type="evidence" value="ECO:0007669"/>
    <property type="project" value="UniProtKB-KW"/>
</dbReference>
<proteinExistence type="inferred from homology"/>
<protein>
    <submittedName>
        <fullName evidence="3">CoA-transferase</fullName>
    </submittedName>
</protein>